<comment type="caution">
    <text evidence="1">The sequence shown here is derived from an EMBL/GenBank/DDBJ whole genome shotgun (WGS) entry which is preliminary data.</text>
</comment>
<evidence type="ECO:0000313" key="1">
    <source>
        <dbReference type="EMBL" id="PXA03843.1"/>
    </source>
</evidence>
<dbReference type="AlphaFoldDB" id="A0A317ZI00"/>
<reference evidence="1 2" key="1">
    <citation type="submission" date="2018-05" db="EMBL/GenBank/DDBJ databases">
        <title>Coraliomargarita sinensis sp. nov., isolated from a marine solar saltern.</title>
        <authorList>
            <person name="Zhou L.Y."/>
        </authorList>
    </citation>
    <scope>NUCLEOTIDE SEQUENCE [LARGE SCALE GENOMIC DNA]</scope>
    <source>
        <strain evidence="1 2">WN38</strain>
    </source>
</reference>
<dbReference type="InParanoid" id="A0A317ZI00"/>
<evidence type="ECO:0000313" key="2">
    <source>
        <dbReference type="Proteomes" id="UP000247099"/>
    </source>
</evidence>
<dbReference type="RefSeq" id="WP_110131199.1">
    <property type="nucleotide sequence ID" value="NZ_QHJQ01000006.1"/>
</dbReference>
<dbReference type="Pfam" id="PF14486">
    <property type="entry name" value="DUF4432"/>
    <property type="match status" value="1"/>
</dbReference>
<dbReference type="InterPro" id="IPR014718">
    <property type="entry name" value="GH-type_carb-bd"/>
</dbReference>
<protein>
    <submittedName>
        <fullName evidence="1">DUF4432 domain-containing protein</fullName>
    </submittedName>
</protein>
<organism evidence="1 2">
    <name type="scientific">Coraliomargarita sinensis</name>
    <dbReference type="NCBI Taxonomy" id="2174842"/>
    <lineage>
        <taxon>Bacteria</taxon>
        <taxon>Pseudomonadati</taxon>
        <taxon>Verrucomicrobiota</taxon>
        <taxon>Opitutia</taxon>
        <taxon>Puniceicoccales</taxon>
        <taxon>Coraliomargaritaceae</taxon>
        <taxon>Coraliomargarita</taxon>
    </lineage>
</organism>
<dbReference type="EMBL" id="QHJQ01000006">
    <property type="protein sequence ID" value="PXA03843.1"/>
    <property type="molecule type" value="Genomic_DNA"/>
</dbReference>
<sequence length="392" mass="43157">MKTLHKLPLLDPESGDDFQHIFLEADEGAAADWSVQSYTLRGGLQEGVQVVEIHNGKLHFAVLPTRGMGIWKGECGEITLGWDSPVKDPVNPAFINLEERGGLGWLKGFNEWFVRCGINSMGAPGIDTVTDYSGNSMDVPLTLHGKIANIPARAVSLEVTDGAIVLRGEVDETMMFGPALRLNVEIRTDLGSDAMTITDTVTNLGQNPQEHEMLYHINYGETLLENGSRFVAPFKQVAPRDPRSAEGIKTFDRYGDPQAGFVEQAYLYDLAAKRGSRETAVMLRNAAGNQASVLRFSLKDFPCFTQWKNTAARADGYVTGLEPATNYPNPRRFEREKGRVITLKGGESRNTTLTIEALDTKKAISEVEKEIRQLQKTVKGIVDPEPLGKFSG</sequence>
<dbReference type="InterPro" id="IPR027839">
    <property type="entry name" value="DUF4432"/>
</dbReference>
<dbReference type="Gene3D" id="2.70.98.10">
    <property type="match status" value="1"/>
</dbReference>
<dbReference type="Proteomes" id="UP000247099">
    <property type="component" value="Unassembled WGS sequence"/>
</dbReference>
<proteinExistence type="predicted"/>
<dbReference type="OrthoDB" id="6183686at2"/>
<gene>
    <name evidence="1" type="ORF">DDZ13_09370</name>
</gene>
<dbReference type="GO" id="GO:0030246">
    <property type="term" value="F:carbohydrate binding"/>
    <property type="evidence" value="ECO:0007669"/>
    <property type="project" value="InterPro"/>
</dbReference>
<dbReference type="CDD" id="cd09023">
    <property type="entry name" value="Aldose_epim_Ec_c4013"/>
    <property type="match status" value="1"/>
</dbReference>
<accession>A0A317ZI00</accession>
<keyword evidence="2" id="KW-1185">Reference proteome</keyword>
<name>A0A317ZI00_9BACT</name>